<proteinExistence type="predicted"/>
<dbReference type="CDD" id="cd02440">
    <property type="entry name" value="AdoMet_MTases"/>
    <property type="match status" value="1"/>
</dbReference>
<organism evidence="4 5">
    <name type="scientific">Paenibacillus anaericanus</name>
    <dbReference type="NCBI Taxonomy" id="170367"/>
    <lineage>
        <taxon>Bacteria</taxon>
        <taxon>Bacillati</taxon>
        <taxon>Bacillota</taxon>
        <taxon>Bacilli</taxon>
        <taxon>Bacillales</taxon>
        <taxon>Paenibacillaceae</taxon>
        <taxon>Paenibacillus</taxon>
    </lineage>
</organism>
<dbReference type="PANTHER" id="PTHR43861">
    <property type="entry name" value="TRANS-ACONITATE 2-METHYLTRANSFERASE-RELATED"/>
    <property type="match status" value="1"/>
</dbReference>
<sequence>MDSLVEVYGLDHPEDKEIQFVVMFSKYRGRWGVGRQKGKTTWEVQGGHRELNEELNEAAARELYEESGARTFRITPVTKYSMTVDGEKSYGLLYYCEIFELGELPEEFEIEEIRWVDSFPENMTYGNLHRLLFKTIQQWNIEGTTWDNFTMREKKKEDIKRFDQLAPHWKNTPESISVASRIIDSLGISPHHKILDVASGTGILLSVLATKEISPKRYVAIDLSSRMLEQLTDEFPQAETYCMDFENKIKFDFCFDYIIIYDSIPHFDNLDRIFANARHNLRPGGKFIIAHSRTRAGLQAHHQRIGFKSPREPIPSRERLIELSFKYDFSNIEESDDEFFYYLGVKTINVSQ</sequence>
<keyword evidence="4" id="KW-0808">Transferase</keyword>
<dbReference type="SUPFAM" id="SSF55811">
    <property type="entry name" value="Nudix"/>
    <property type="match status" value="1"/>
</dbReference>
<keyword evidence="4" id="KW-0489">Methyltransferase</keyword>
<protein>
    <submittedName>
        <fullName evidence="4">Methyltransferase domain-containing protein</fullName>
    </submittedName>
</protein>
<dbReference type="GO" id="GO:0032259">
    <property type="term" value="P:methylation"/>
    <property type="evidence" value="ECO:0007669"/>
    <property type="project" value="UniProtKB-KW"/>
</dbReference>
<keyword evidence="1" id="KW-0378">Hydrolase</keyword>
<dbReference type="InterPro" id="IPR029063">
    <property type="entry name" value="SAM-dependent_MTases_sf"/>
</dbReference>
<evidence type="ECO:0000259" key="2">
    <source>
        <dbReference type="Pfam" id="PF00293"/>
    </source>
</evidence>
<dbReference type="PROSITE" id="PS00893">
    <property type="entry name" value="NUDIX_BOX"/>
    <property type="match status" value="1"/>
</dbReference>
<dbReference type="RefSeq" id="WP_127193341.1">
    <property type="nucleotide sequence ID" value="NZ_RZNY01000015.1"/>
</dbReference>
<dbReference type="SUPFAM" id="SSF53335">
    <property type="entry name" value="S-adenosyl-L-methionine-dependent methyltransferases"/>
    <property type="match status" value="1"/>
</dbReference>
<dbReference type="InterPro" id="IPR015797">
    <property type="entry name" value="NUDIX_hydrolase-like_dom_sf"/>
</dbReference>
<dbReference type="GO" id="GO:0016787">
    <property type="term" value="F:hydrolase activity"/>
    <property type="evidence" value="ECO:0007669"/>
    <property type="project" value="UniProtKB-KW"/>
</dbReference>
<evidence type="ECO:0000259" key="3">
    <source>
        <dbReference type="Pfam" id="PF08241"/>
    </source>
</evidence>
<gene>
    <name evidence="4" type="ORF">EJP82_17395</name>
</gene>
<dbReference type="Proteomes" id="UP000279446">
    <property type="component" value="Unassembled WGS sequence"/>
</dbReference>
<dbReference type="InterPro" id="IPR013216">
    <property type="entry name" value="Methyltransf_11"/>
</dbReference>
<dbReference type="Gene3D" id="3.40.50.150">
    <property type="entry name" value="Vaccinia Virus protein VP39"/>
    <property type="match status" value="1"/>
</dbReference>
<reference evidence="4 5" key="1">
    <citation type="submission" date="2018-12" db="EMBL/GenBank/DDBJ databases">
        <authorList>
            <person name="Sun L."/>
            <person name="Chen Z."/>
        </authorList>
    </citation>
    <scope>NUCLEOTIDE SEQUENCE [LARGE SCALE GENOMIC DNA]</scope>
    <source>
        <strain evidence="4 5">DSM 15890</strain>
    </source>
</reference>
<dbReference type="Pfam" id="PF00293">
    <property type="entry name" value="NUDIX"/>
    <property type="match status" value="1"/>
</dbReference>
<dbReference type="InterPro" id="IPR000086">
    <property type="entry name" value="NUDIX_hydrolase_dom"/>
</dbReference>
<dbReference type="InterPro" id="IPR020084">
    <property type="entry name" value="NUDIX_hydrolase_CS"/>
</dbReference>
<evidence type="ECO:0000313" key="4">
    <source>
        <dbReference type="EMBL" id="RUT44396.1"/>
    </source>
</evidence>
<dbReference type="Pfam" id="PF08241">
    <property type="entry name" value="Methyltransf_11"/>
    <property type="match status" value="1"/>
</dbReference>
<dbReference type="AlphaFoldDB" id="A0A3S1DSF7"/>
<feature type="domain" description="Methyltransferase type 11" evidence="3">
    <location>
        <begin position="195"/>
        <end position="289"/>
    </location>
</feature>
<feature type="domain" description="Nudix hydrolase" evidence="2">
    <location>
        <begin position="37"/>
        <end position="117"/>
    </location>
</feature>
<name>A0A3S1DSF7_9BACL</name>
<keyword evidence="5" id="KW-1185">Reference proteome</keyword>
<comment type="caution">
    <text evidence="4">The sequence shown here is derived from an EMBL/GenBank/DDBJ whole genome shotgun (WGS) entry which is preliminary data.</text>
</comment>
<accession>A0A3S1DSF7</accession>
<dbReference type="EMBL" id="RZNY01000015">
    <property type="protein sequence ID" value="RUT44396.1"/>
    <property type="molecule type" value="Genomic_DNA"/>
</dbReference>
<dbReference type="GO" id="GO:0008757">
    <property type="term" value="F:S-adenosylmethionine-dependent methyltransferase activity"/>
    <property type="evidence" value="ECO:0007669"/>
    <property type="project" value="InterPro"/>
</dbReference>
<dbReference type="Gene3D" id="3.90.79.10">
    <property type="entry name" value="Nucleoside Triphosphate Pyrophosphohydrolase"/>
    <property type="match status" value="1"/>
</dbReference>
<evidence type="ECO:0000256" key="1">
    <source>
        <dbReference type="ARBA" id="ARBA00022801"/>
    </source>
</evidence>
<evidence type="ECO:0000313" key="5">
    <source>
        <dbReference type="Proteomes" id="UP000279446"/>
    </source>
</evidence>
<dbReference type="OrthoDB" id="7365827at2"/>